<dbReference type="AlphaFoldDB" id="A0A7J7IVV5"/>
<keyword evidence="2" id="KW-1185">Reference proteome</keyword>
<sequence>MVIFICCRSGESHDHSALVVSYFNQNSSIQEFQRMWRLRFVEKMSPAYLGDYWHVDYNHLDYLWTKDDSQSTASG</sequence>
<dbReference type="Proteomes" id="UP000593567">
    <property type="component" value="Unassembled WGS sequence"/>
</dbReference>
<organism evidence="1 2">
    <name type="scientific">Bugula neritina</name>
    <name type="common">Brown bryozoan</name>
    <name type="synonym">Sertularia neritina</name>
    <dbReference type="NCBI Taxonomy" id="10212"/>
    <lineage>
        <taxon>Eukaryota</taxon>
        <taxon>Metazoa</taxon>
        <taxon>Spiralia</taxon>
        <taxon>Lophotrochozoa</taxon>
        <taxon>Bryozoa</taxon>
        <taxon>Gymnolaemata</taxon>
        <taxon>Cheilostomatida</taxon>
        <taxon>Flustrina</taxon>
        <taxon>Buguloidea</taxon>
        <taxon>Bugulidae</taxon>
        <taxon>Bugula</taxon>
    </lineage>
</organism>
<gene>
    <name evidence="1" type="ORF">EB796_024149</name>
</gene>
<evidence type="ECO:0000313" key="1">
    <source>
        <dbReference type="EMBL" id="KAF6017544.1"/>
    </source>
</evidence>
<evidence type="ECO:0000313" key="2">
    <source>
        <dbReference type="Proteomes" id="UP000593567"/>
    </source>
</evidence>
<reference evidence="1" key="1">
    <citation type="submission" date="2020-06" db="EMBL/GenBank/DDBJ databases">
        <title>Draft genome of Bugula neritina, a colonial animal packing powerful symbionts and potential medicines.</title>
        <authorList>
            <person name="Rayko M."/>
        </authorList>
    </citation>
    <scope>NUCLEOTIDE SEQUENCE [LARGE SCALE GENOMIC DNA]</scope>
    <source>
        <strain evidence="1">Kwan_BN1</strain>
    </source>
</reference>
<accession>A0A7J7IVV5</accession>
<protein>
    <submittedName>
        <fullName evidence="1">Uncharacterized protein</fullName>
    </submittedName>
</protein>
<comment type="caution">
    <text evidence="1">The sequence shown here is derived from an EMBL/GenBank/DDBJ whole genome shotgun (WGS) entry which is preliminary data.</text>
</comment>
<dbReference type="EMBL" id="VXIV02003382">
    <property type="protein sequence ID" value="KAF6017544.1"/>
    <property type="molecule type" value="Genomic_DNA"/>
</dbReference>
<name>A0A7J7IVV5_BUGNE</name>
<proteinExistence type="predicted"/>